<dbReference type="AlphaFoldDB" id="A0A6L3ZGV0"/>
<dbReference type="EMBL" id="WBVQ01000002">
    <property type="protein sequence ID" value="KAB2816554.1"/>
    <property type="molecule type" value="Genomic_DNA"/>
</dbReference>
<accession>A0A6L3ZGV0</accession>
<feature type="domain" description="DUF2202" evidence="1">
    <location>
        <begin position="61"/>
        <end position="218"/>
    </location>
</feature>
<dbReference type="RefSeq" id="WP_151693981.1">
    <property type="nucleotide sequence ID" value="NZ_BMGX01000001.1"/>
</dbReference>
<dbReference type="SUPFAM" id="SSF47240">
    <property type="entry name" value="Ferritin-like"/>
    <property type="match status" value="1"/>
</dbReference>
<dbReference type="CDD" id="cd01048">
    <property type="entry name" value="Ferritin_like_AB2"/>
    <property type="match status" value="1"/>
</dbReference>
<comment type="caution">
    <text evidence="2">The sequence shown here is derived from an EMBL/GenBank/DDBJ whole genome shotgun (WGS) entry which is preliminary data.</text>
</comment>
<organism evidence="2 3">
    <name type="scientific">Phaeocystidibacter marisrubri</name>
    <dbReference type="NCBI Taxonomy" id="1577780"/>
    <lineage>
        <taxon>Bacteria</taxon>
        <taxon>Pseudomonadati</taxon>
        <taxon>Bacteroidota</taxon>
        <taxon>Flavobacteriia</taxon>
        <taxon>Flavobacteriales</taxon>
        <taxon>Phaeocystidibacteraceae</taxon>
        <taxon>Phaeocystidibacter</taxon>
    </lineage>
</organism>
<gene>
    <name evidence="2" type="ORF">F8C82_12805</name>
</gene>
<evidence type="ECO:0000313" key="3">
    <source>
        <dbReference type="Proteomes" id="UP000484164"/>
    </source>
</evidence>
<evidence type="ECO:0000313" key="2">
    <source>
        <dbReference type="EMBL" id="KAB2816554.1"/>
    </source>
</evidence>
<sequence length="222" mass="25449">MKTRVIPFMMILATVSLWSCRKEVDLPQDNQITEIQTGSVHLDSIINSTPYQELSNAEVIAILQMREEEKAARDLYRVASSLWAGSIFANISAAESKHMTAVWALIEKYDLEDPIQVDVPGQFESTMIQGLYDQLLPAMQESKNSAVLTGSLIEELDIYDLRQLMEQVDNIDVRMIFENLERGSRNHLRGFYEQQQILGLTYTPQYLSQSEYDEIVNSPREH</sequence>
<dbReference type="Pfam" id="PF09968">
    <property type="entry name" value="DUF2202"/>
    <property type="match status" value="1"/>
</dbReference>
<protein>
    <submittedName>
        <fullName evidence="2">DUF2202 domain-containing protein</fullName>
    </submittedName>
</protein>
<dbReference type="InterPro" id="IPR009078">
    <property type="entry name" value="Ferritin-like_SF"/>
</dbReference>
<keyword evidence="3" id="KW-1185">Reference proteome</keyword>
<reference evidence="2 3" key="1">
    <citation type="submission" date="2019-10" db="EMBL/GenBank/DDBJ databases">
        <title>Genome sequence of Phaeocystidibacter marisrubri JCM30614 (type strain).</title>
        <authorList>
            <person name="Bowman J.P."/>
        </authorList>
    </citation>
    <scope>NUCLEOTIDE SEQUENCE [LARGE SCALE GENOMIC DNA]</scope>
    <source>
        <strain evidence="2 3">JCM 30614</strain>
    </source>
</reference>
<name>A0A6L3ZGV0_9FLAO</name>
<evidence type="ECO:0000259" key="1">
    <source>
        <dbReference type="Pfam" id="PF09968"/>
    </source>
</evidence>
<dbReference type="Proteomes" id="UP000484164">
    <property type="component" value="Unassembled WGS sequence"/>
</dbReference>
<dbReference type="Gene3D" id="1.20.1260.10">
    <property type="match status" value="1"/>
</dbReference>
<dbReference type="InterPro" id="IPR019243">
    <property type="entry name" value="DUF2202"/>
</dbReference>
<proteinExistence type="predicted"/>
<dbReference type="OrthoDB" id="9801086at2"/>
<dbReference type="InterPro" id="IPR012347">
    <property type="entry name" value="Ferritin-like"/>
</dbReference>